<dbReference type="RefSeq" id="WP_216468713.1">
    <property type="nucleotide sequence ID" value="NZ_JAHLQI010000001.1"/>
</dbReference>
<dbReference type="EMBL" id="JAHLQI010000001">
    <property type="protein sequence ID" value="MBU5489097.1"/>
    <property type="molecule type" value="Genomic_DNA"/>
</dbReference>
<reference evidence="2 3" key="1">
    <citation type="submission" date="2021-06" db="EMBL/GenBank/DDBJ databases">
        <authorList>
            <person name="Sun Q."/>
            <person name="Li D."/>
        </authorList>
    </citation>
    <scope>NUCLEOTIDE SEQUENCE [LARGE SCALE GENOMIC DNA]</scope>
    <source>
        <strain evidence="2 3">MSJd-7</strain>
    </source>
</reference>
<keyword evidence="3" id="KW-1185">Reference proteome</keyword>
<feature type="domain" description="Bacterial Pleckstrin homology" evidence="1">
    <location>
        <begin position="23"/>
        <end position="122"/>
    </location>
</feature>
<accession>A0ABS6EPD8</accession>
<dbReference type="CDD" id="cd13225">
    <property type="entry name" value="PH-like_bacteria"/>
    <property type="match status" value="1"/>
</dbReference>
<evidence type="ECO:0000313" key="3">
    <source>
        <dbReference type="Proteomes" id="UP000783588"/>
    </source>
</evidence>
<dbReference type="InterPro" id="IPR012544">
    <property type="entry name" value="PHb"/>
</dbReference>
<dbReference type="Pfam" id="PF08000">
    <property type="entry name" value="bPH_1"/>
    <property type="match status" value="1"/>
</dbReference>
<evidence type="ECO:0000259" key="1">
    <source>
        <dbReference type="Pfam" id="PF08000"/>
    </source>
</evidence>
<sequence length="125" mass="14070">MIDFSKSAVFKLTLDKKLDLGLVKDILVAGEEAYQTYTTVRDKVIFTNKRVIAINIQGFLGAKKDFTSLPYSKIQAFSVETAGTFDLDAELDLWFSSVGKVRFEFAANCNVQEINRVISEYVLNN</sequence>
<name>A0ABS6EPD8_9FIRM</name>
<comment type="caution">
    <text evidence="2">The sequence shown here is derived from an EMBL/GenBank/DDBJ whole genome shotgun (WGS) entry which is preliminary data.</text>
</comment>
<evidence type="ECO:0000313" key="2">
    <source>
        <dbReference type="EMBL" id="MBU5489097.1"/>
    </source>
</evidence>
<dbReference type="Proteomes" id="UP000783588">
    <property type="component" value="Unassembled WGS sequence"/>
</dbReference>
<gene>
    <name evidence="2" type="ORF">KQI75_00400</name>
</gene>
<organism evidence="2 3">
    <name type="scientific">Butyricicoccus intestinisimiae</name>
    <dbReference type="NCBI Taxonomy" id="2841509"/>
    <lineage>
        <taxon>Bacteria</taxon>
        <taxon>Bacillati</taxon>
        <taxon>Bacillota</taxon>
        <taxon>Clostridia</taxon>
        <taxon>Eubacteriales</taxon>
        <taxon>Butyricicoccaceae</taxon>
        <taxon>Butyricicoccus</taxon>
    </lineage>
</organism>
<proteinExistence type="predicted"/>
<protein>
    <submittedName>
        <fullName evidence="2">PH domain-containing protein</fullName>
    </submittedName>
</protein>